<evidence type="ECO:0000313" key="2">
    <source>
        <dbReference type="Proteomes" id="UP001632038"/>
    </source>
</evidence>
<reference evidence="2" key="1">
    <citation type="journal article" date="2024" name="IScience">
        <title>Strigolactones Initiate the Formation of Haustorium-like Structures in Castilleja.</title>
        <authorList>
            <person name="Buerger M."/>
            <person name="Peterson D."/>
            <person name="Chory J."/>
        </authorList>
    </citation>
    <scope>NUCLEOTIDE SEQUENCE [LARGE SCALE GENOMIC DNA]</scope>
</reference>
<dbReference type="Gene3D" id="1.20.5.4130">
    <property type="match status" value="1"/>
</dbReference>
<keyword evidence="2" id="KW-1185">Reference proteome</keyword>
<gene>
    <name evidence="1" type="ORF">CASFOL_023451</name>
</gene>
<sequence length="138" mass="15555">MAAYASLVSVMHIIQTIHNHPRPPISFYNKQLKSLTNNITFLQQFLETHSIEDDGLESRIADAAYAAEDIIESHIADQIEPTKTLCSTSFYISLRKVIQDFALIQRDMPSFATKTGIKDDDHRRSSTCRDKTAVGLDV</sequence>
<name>A0ABD3CPG3_9LAMI</name>
<dbReference type="Proteomes" id="UP001632038">
    <property type="component" value="Unassembled WGS sequence"/>
</dbReference>
<proteinExistence type="predicted"/>
<organism evidence="1 2">
    <name type="scientific">Castilleja foliolosa</name>
    <dbReference type="NCBI Taxonomy" id="1961234"/>
    <lineage>
        <taxon>Eukaryota</taxon>
        <taxon>Viridiplantae</taxon>
        <taxon>Streptophyta</taxon>
        <taxon>Embryophyta</taxon>
        <taxon>Tracheophyta</taxon>
        <taxon>Spermatophyta</taxon>
        <taxon>Magnoliopsida</taxon>
        <taxon>eudicotyledons</taxon>
        <taxon>Gunneridae</taxon>
        <taxon>Pentapetalae</taxon>
        <taxon>asterids</taxon>
        <taxon>lamiids</taxon>
        <taxon>Lamiales</taxon>
        <taxon>Orobanchaceae</taxon>
        <taxon>Pedicularideae</taxon>
        <taxon>Castillejinae</taxon>
        <taxon>Castilleja</taxon>
    </lineage>
</organism>
<dbReference type="AlphaFoldDB" id="A0ABD3CPG3"/>
<comment type="caution">
    <text evidence="1">The sequence shown here is derived from an EMBL/GenBank/DDBJ whole genome shotgun (WGS) entry which is preliminary data.</text>
</comment>
<accession>A0ABD3CPG3</accession>
<dbReference type="EMBL" id="JAVIJP010000032">
    <property type="protein sequence ID" value="KAL3630467.1"/>
    <property type="molecule type" value="Genomic_DNA"/>
</dbReference>
<evidence type="ECO:0000313" key="1">
    <source>
        <dbReference type="EMBL" id="KAL3630467.1"/>
    </source>
</evidence>
<protein>
    <submittedName>
        <fullName evidence="1">Uncharacterized protein</fullName>
    </submittedName>
</protein>